<feature type="domain" description="OmpR/PhoB-type" evidence="9">
    <location>
        <begin position="130"/>
        <end position="230"/>
    </location>
</feature>
<dbReference type="InterPro" id="IPR001867">
    <property type="entry name" value="OmpR/PhoB-type_DNA-bd"/>
</dbReference>
<name>A0A2W1N126_9FLAO</name>
<evidence type="ECO:0000256" key="3">
    <source>
        <dbReference type="ARBA" id="ARBA00023015"/>
    </source>
</evidence>
<dbReference type="PROSITE" id="PS51755">
    <property type="entry name" value="OMPR_PHOB"/>
    <property type="match status" value="1"/>
</dbReference>
<dbReference type="GO" id="GO:0000976">
    <property type="term" value="F:transcription cis-regulatory region binding"/>
    <property type="evidence" value="ECO:0007669"/>
    <property type="project" value="TreeGrafter"/>
</dbReference>
<evidence type="ECO:0000256" key="7">
    <source>
        <dbReference type="PROSITE-ProRule" id="PRU01091"/>
    </source>
</evidence>
<keyword evidence="3" id="KW-0805">Transcription regulation</keyword>
<dbReference type="Proteomes" id="UP000249248">
    <property type="component" value="Unassembled WGS sequence"/>
</dbReference>
<dbReference type="InterPro" id="IPR039420">
    <property type="entry name" value="WalR-like"/>
</dbReference>
<dbReference type="SUPFAM" id="SSF52172">
    <property type="entry name" value="CheY-like"/>
    <property type="match status" value="1"/>
</dbReference>
<dbReference type="InterPro" id="IPR011006">
    <property type="entry name" value="CheY-like_superfamily"/>
</dbReference>
<feature type="domain" description="Response regulatory" evidence="8">
    <location>
        <begin position="8"/>
        <end position="122"/>
    </location>
</feature>
<evidence type="ECO:0000256" key="4">
    <source>
        <dbReference type="ARBA" id="ARBA00023125"/>
    </source>
</evidence>
<gene>
    <name evidence="10" type="ORF">DNU06_04990</name>
</gene>
<evidence type="ECO:0000259" key="9">
    <source>
        <dbReference type="PROSITE" id="PS51755"/>
    </source>
</evidence>
<accession>A0A2W1N126</accession>
<evidence type="ECO:0000313" key="11">
    <source>
        <dbReference type="Proteomes" id="UP000249248"/>
    </source>
</evidence>
<dbReference type="GO" id="GO:0005829">
    <property type="term" value="C:cytosol"/>
    <property type="evidence" value="ECO:0007669"/>
    <property type="project" value="TreeGrafter"/>
</dbReference>
<dbReference type="GO" id="GO:0032993">
    <property type="term" value="C:protein-DNA complex"/>
    <property type="evidence" value="ECO:0007669"/>
    <property type="project" value="TreeGrafter"/>
</dbReference>
<dbReference type="CDD" id="cd00383">
    <property type="entry name" value="trans_reg_C"/>
    <property type="match status" value="1"/>
</dbReference>
<protein>
    <submittedName>
        <fullName evidence="10">DNA-binding response regulator</fullName>
    </submittedName>
</protein>
<keyword evidence="1 6" id="KW-0597">Phosphoprotein</keyword>
<keyword evidence="2" id="KW-0902">Two-component regulatory system</keyword>
<keyword evidence="5" id="KW-0804">Transcription</keyword>
<comment type="caution">
    <text evidence="10">The sequence shown here is derived from an EMBL/GenBank/DDBJ whole genome shotgun (WGS) entry which is preliminary data.</text>
</comment>
<dbReference type="Gene3D" id="3.40.50.2300">
    <property type="match status" value="1"/>
</dbReference>
<dbReference type="PROSITE" id="PS50110">
    <property type="entry name" value="RESPONSE_REGULATORY"/>
    <property type="match status" value="1"/>
</dbReference>
<feature type="DNA-binding region" description="OmpR/PhoB-type" evidence="7">
    <location>
        <begin position="130"/>
        <end position="230"/>
    </location>
</feature>
<proteinExistence type="predicted"/>
<dbReference type="GO" id="GO:0006355">
    <property type="term" value="P:regulation of DNA-templated transcription"/>
    <property type="evidence" value="ECO:0007669"/>
    <property type="project" value="InterPro"/>
</dbReference>
<feature type="modified residue" description="4-aspartylphosphate" evidence="6">
    <location>
        <position position="57"/>
    </location>
</feature>
<evidence type="ECO:0000256" key="1">
    <source>
        <dbReference type="ARBA" id="ARBA00022553"/>
    </source>
</evidence>
<dbReference type="SMART" id="SM00862">
    <property type="entry name" value="Trans_reg_C"/>
    <property type="match status" value="1"/>
</dbReference>
<reference evidence="10 11" key="1">
    <citation type="submission" date="2018-06" db="EMBL/GenBank/DDBJ databases">
        <title>The draft genome sequence of Crocinitomix sp. SM1701.</title>
        <authorList>
            <person name="Zhang X."/>
        </authorList>
    </citation>
    <scope>NUCLEOTIDE SEQUENCE [LARGE SCALE GENOMIC DNA]</scope>
    <source>
        <strain evidence="10 11">SM1701</strain>
    </source>
</reference>
<evidence type="ECO:0000313" key="10">
    <source>
        <dbReference type="EMBL" id="PZE17977.1"/>
    </source>
</evidence>
<dbReference type="SMART" id="SM00448">
    <property type="entry name" value="REC"/>
    <property type="match status" value="1"/>
</dbReference>
<dbReference type="OrthoDB" id="9790442at2"/>
<sequence length="231" mass="26801">MVDYENRSILIVEDEMDLQESMRVFFTEEGFQVQVAKNKFDAEDKLIDHKFDFVILDSGLPDGNGLDLIKVMKTNQKDLGILILSAKNSLDDKLLGLDLGADDYMTKPFHIAELNSRIKAIYRRRQGRESNGLKFKEIYINLDEQSVTVNEIELPLTQKEFQLLVYFINNQRRVLSKESISNHLWESQSDLMGNFDLIYTHIKNLRKKIEGLSGKNYIKSVYGMGYKFISE</sequence>
<dbReference type="EMBL" id="QKSB01000002">
    <property type="protein sequence ID" value="PZE17977.1"/>
    <property type="molecule type" value="Genomic_DNA"/>
</dbReference>
<evidence type="ECO:0000259" key="8">
    <source>
        <dbReference type="PROSITE" id="PS50110"/>
    </source>
</evidence>
<dbReference type="GO" id="GO:0000156">
    <property type="term" value="F:phosphorelay response regulator activity"/>
    <property type="evidence" value="ECO:0007669"/>
    <property type="project" value="TreeGrafter"/>
</dbReference>
<keyword evidence="11" id="KW-1185">Reference proteome</keyword>
<dbReference type="PANTHER" id="PTHR48111">
    <property type="entry name" value="REGULATOR OF RPOS"/>
    <property type="match status" value="1"/>
</dbReference>
<organism evidence="10 11">
    <name type="scientific">Putridiphycobacter roseus</name>
    <dbReference type="NCBI Taxonomy" id="2219161"/>
    <lineage>
        <taxon>Bacteria</taxon>
        <taxon>Pseudomonadati</taxon>
        <taxon>Bacteroidota</taxon>
        <taxon>Flavobacteriia</taxon>
        <taxon>Flavobacteriales</taxon>
        <taxon>Crocinitomicaceae</taxon>
        <taxon>Putridiphycobacter</taxon>
    </lineage>
</organism>
<dbReference type="RefSeq" id="WP_111062128.1">
    <property type="nucleotide sequence ID" value="NZ_JBHUCU010000002.1"/>
</dbReference>
<dbReference type="Gene3D" id="6.10.250.690">
    <property type="match status" value="1"/>
</dbReference>
<dbReference type="InterPro" id="IPR001789">
    <property type="entry name" value="Sig_transdc_resp-reg_receiver"/>
</dbReference>
<dbReference type="Pfam" id="PF00486">
    <property type="entry name" value="Trans_reg_C"/>
    <property type="match status" value="1"/>
</dbReference>
<dbReference type="InterPro" id="IPR036388">
    <property type="entry name" value="WH-like_DNA-bd_sf"/>
</dbReference>
<dbReference type="Pfam" id="PF00072">
    <property type="entry name" value="Response_reg"/>
    <property type="match status" value="1"/>
</dbReference>
<dbReference type="AlphaFoldDB" id="A0A2W1N126"/>
<dbReference type="PANTHER" id="PTHR48111:SF22">
    <property type="entry name" value="REGULATOR OF RPOS"/>
    <property type="match status" value="1"/>
</dbReference>
<evidence type="ECO:0000256" key="6">
    <source>
        <dbReference type="PROSITE-ProRule" id="PRU00169"/>
    </source>
</evidence>
<evidence type="ECO:0000256" key="2">
    <source>
        <dbReference type="ARBA" id="ARBA00023012"/>
    </source>
</evidence>
<keyword evidence="4 7" id="KW-0238">DNA-binding</keyword>
<evidence type="ECO:0000256" key="5">
    <source>
        <dbReference type="ARBA" id="ARBA00023163"/>
    </source>
</evidence>
<dbReference type="Gene3D" id="1.10.10.10">
    <property type="entry name" value="Winged helix-like DNA-binding domain superfamily/Winged helix DNA-binding domain"/>
    <property type="match status" value="1"/>
</dbReference>